<protein>
    <submittedName>
        <fullName evidence="2">TadC protein</fullName>
    </submittedName>
</protein>
<keyword evidence="1" id="KW-0812">Transmembrane</keyword>
<gene>
    <name evidence="2" type="ORF">G1C97_1532</name>
</gene>
<organism evidence="2 3">
    <name type="scientific">Bifidobacterium olomucense</name>
    <dbReference type="NCBI Taxonomy" id="2675324"/>
    <lineage>
        <taxon>Bacteria</taxon>
        <taxon>Bacillati</taxon>
        <taxon>Actinomycetota</taxon>
        <taxon>Actinomycetes</taxon>
        <taxon>Bifidobacteriales</taxon>
        <taxon>Bifidobacteriaceae</taxon>
        <taxon>Bifidobacterium</taxon>
    </lineage>
</organism>
<feature type="transmembrane region" description="Helical" evidence="1">
    <location>
        <begin position="180"/>
        <end position="206"/>
    </location>
</feature>
<reference evidence="2 3" key="1">
    <citation type="submission" date="2020-02" db="EMBL/GenBank/DDBJ databases">
        <title>Characterization of phylogenetic diversity of novel bifidobacterial species isolated in Czech ZOOs.</title>
        <authorList>
            <person name="Lugli G.A."/>
            <person name="Vera N.B."/>
            <person name="Ventura M."/>
        </authorList>
    </citation>
    <scope>NUCLEOTIDE SEQUENCE [LARGE SCALE GENOMIC DNA]</scope>
    <source>
        <strain evidence="2 3">DSM 109959</strain>
    </source>
</reference>
<dbReference type="EMBL" id="JAAIIG010000006">
    <property type="protein sequence ID" value="NMM98580.1"/>
    <property type="molecule type" value="Genomic_DNA"/>
</dbReference>
<dbReference type="AlphaFoldDB" id="A0A7Y0HVS5"/>
<evidence type="ECO:0000256" key="1">
    <source>
        <dbReference type="SAM" id="Phobius"/>
    </source>
</evidence>
<accession>A0A7Y0HVS5</accession>
<comment type="caution">
    <text evidence="2">The sequence shown here is derived from an EMBL/GenBank/DDBJ whole genome shotgun (WGS) entry which is preliminary data.</text>
</comment>
<dbReference type="Proteomes" id="UP000543419">
    <property type="component" value="Unassembled WGS sequence"/>
</dbReference>
<keyword evidence="1" id="KW-0472">Membrane</keyword>
<keyword evidence="3" id="KW-1185">Reference proteome</keyword>
<evidence type="ECO:0000313" key="2">
    <source>
        <dbReference type="EMBL" id="NMM98580.1"/>
    </source>
</evidence>
<evidence type="ECO:0000313" key="3">
    <source>
        <dbReference type="Proteomes" id="UP000543419"/>
    </source>
</evidence>
<sequence>MSLMAIDSAMHVTSWCAAVAAWLYAAKPANDTRLPKSAVRSASAYDVGASGTMLILHMLQAALHQGASIPGALEAVGTVAKGACGGGLARVGELLNAGASWHDAWKVALAGVKEPGSKELSDPGRPYAGTSHTELALRLVCDALESSWMHGDAPAARIEAAVEQLSRDERARIERGTAKLAIRLLMPTGLCFLPAFVCIGVIPSIISFMV</sequence>
<name>A0A7Y0HVS5_9BIFI</name>
<proteinExistence type="predicted"/>
<keyword evidence="1" id="KW-1133">Transmembrane helix</keyword>